<accession>D4H1Q0</accession>
<dbReference type="SUPFAM" id="SSF55331">
    <property type="entry name" value="Tautomerase/MIF"/>
    <property type="match status" value="1"/>
</dbReference>
<dbReference type="InterPro" id="IPR014347">
    <property type="entry name" value="Tautomerase/MIF_sf"/>
</dbReference>
<keyword evidence="2" id="KW-1185">Reference proteome</keyword>
<protein>
    <submittedName>
        <fullName evidence="1">4-oxalocrotonate tautomerase</fullName>
    </submittedName>
</protein>
<name>D4H1Q0_DENA2</name>
<dbReference type="eggNOG" id="COG1942">
    <property type="taxonomic scope" value="Bacteria"/>
</dbReference>
<dbReference type="AlphaFoldDB" id="D4H1Q0"/>
<evidence type="ECO:0000313" key="2">
    <source>
        <dbReference type="Proteomes" id="UP000002012"/>
    </source>
</evidence>
<dbReference type="RefSeq" id="WP_013011314.1">
    <property type="nucleotide sequence ID" value="NC_013943.1"/>
</dbReference>
<reference evidence="1 2" key="1">
    <citation type="journal article" date="2010" name="Stand. Genomic Sci.">
        <title>Complete genome sequence of Denitrovibrio acetiphilus type strain (N2460).</title>
        <authorList>
            <person name="Kiss H."/>
            <person name="Lang E."/>
            <person name="Lapidus A."/>
            <person name="Copeland A."/>
            <person name="Nolan M."/>
            <person name="Glavina Del Rio T."/>
            <person name="Chen F."/>
            <person name="Lucas S."/>
            <person name="Tice H."/>
            <person name="Cheng J.F."/>
            <person name="Han C."/>
            <person name="Goodwin L."/>
            <person name="Pitluck S."/>
            <person name="Liolios K."/>
            <person name="Pati A."/>
            <person name="Ivanova N."/>
            <person name="Mavromatis K."/>
            <person name="Chen A."/>
            <person name="Palaniappan K."/>
            <person name="Land M."/>
            <person name="Hauser L."/>
            <person name="Chang Y.J."/>
            <person name="Jeffries C.D."/>
            <person name="Detter J.C."/>
            <person name="Brettin T."/>
            <person name="Spring S."/>
            <person name="Rohde M."/>
            <person name="Goker M."/>
            <person name="Woyke T."/>
            <person name="Bristow J."/>
            <person name="Eisen J.A."/>
            <person name="Markowitz V."/>
            <person name="Hugenholtz P."/>
            <person name="Kyrpides N.C."/>
            <person name="Klenk H.P."/>
        </authorList>
    </citation>
    <scope>NUCLEOTIDE SEQUENCE [LARGE SCALE GENOMIC DNA]</scope>
    <source>
        <strain evidence="2">DSM 12809 / NBRC 114555 / N2460</strain>
    </source>
</reference>
<dbReference type="HOGENOM" id="CLU_157741_0_0_0"/>
<dbReference type="EMBL" id="CP001968">
    <property type="protein sequence ID" value="ADD68810.1"/>
    <property type="molecule type" value="Genomic_DNA"/>
</dbReference>
<proteinExistence type="predicted"/>
<dbReference type="KEGG" id="dap:Dacet_2047"/>
<dbReference type="PaxDb" id="522772-Dacet_2047"/>
<organism evidence="1 2">
    <name type="scientific">Denitrovibrio acetiphilus (strain DSM 12809 / NBRC 114555 / N2460)</name>
    <dbReference type="NCBI Taxonomy" id="522772"/>
    <lineage>
        <taxon>Bacteria</taxon>
        <taxon>Pseudomonadati</taxon>
        <taxon>Deferribacterota</taxon>
        <taxon>Deferribacteres</taxon>
        <taxon>Deferribacterales</taxon>
        <taxon>Geovibrionaceae</taxon>
        <taxon>Denitrovibrio</taxon>
    </lineage>
</organism>
<evidence type="ECO:0000313" key="1">
    <source>
        <dbReference type="EMBL" id="ADD68810.1"/>
    </source>
</evidence>
<dbReference type="OrthoDB" id="277193at2"/>
<dbReference type="Gene3D" id="3.30.429.10">
    <property type="entry name" value="Macrophage Migration Inhibitory Factor"/>
    <property type="match status" value="1"/>
</dbReference>
<dbReference type="Proteomes" id="UP000002012">
    <property type="component" value="Chromosome"/>
</dbReference>
<gene>
    <name evidence="1" type="ordered locus">Dacet_2047</name>
</gene>
<sequence length="132" mass="15320">MPHLQFDINRKASSEDKIFFNEKIKALFSEVMGTGKDHISVSIREHDTYNLFIGRVEDNKEGVALVNADIREGRELIQRRSLALGFMGIIYDIWGIPHQNIYVTFTEHKGEDFHLHERYLASWQDGEDPLSD</sequence>
<dbReference type="InParanoid" id="D4H1Q0"/>